<dbReference type="PANTHER" id="PTHR42920">
    <property type="entry name" value="OS03G0707200 PROTEIN-RELATED"/>
    <property type="match status" value="1"/>
</dbReference>
<feature type="transmembrane region" description="Helical" evidence="6">
    <location>
        <begin position="82"/>
        <end position="100"/>
    </location>
</feature>
<dbReference type="Pfam" id="PF00892">
    <property type="entry name" value="EamA"/>
    <property type="match status" value="1"/>
</dbReference>
<dbReference type="eggNOG" id="COG0697">
    <property type="taxonomic scope" value="Bacteria"/>
</dbReference>
<feature type="domain" description="EamA" evidence="7">
    <location>
        <begin position="14"/>
        <end position="154"/>
    </location>
</feature>
<feature type="transmembrane region" description="Helical" evidence="6">
    <location>
        <begin position="39"/>
        <end position="62"/>
    </location>
</feature>
<evidence type="ECO:0000256" key="2">
    <source>
        <dbReference type="ARBA" id="ARBA00022475"/>
    </source>
</evidence>
<dbReference type="SUPFAM" id="SSF103481">
    <property type="entry name" value="Multidrug resistance efflux transporter EmrE"/>
    <property type="match status" value="1"/>
</dbReference>
<dbReference type="KEGG" id="ssal:SPISAL_04985"/>
<evidence type="ECO:0000259" key="7">
    <source>
        <dbReference type="Pfam" id="PF00892"/>
    </source>
</evidence>
<evidence type="ECO:0000256" key="5">
    <source>
        <dbReference type="ARBA" id="ARBA00023136"/>
    </source>
</evidence>
<dbReference type="InterPro" id="IPR000620">
    <property type="entry name" value="EamA_dom"/>
</dbReference>
<evidence type="ECO:0000256" key="1">
    <source>
        <dbReference type="ARBA" id="ARBA00004651"/>
    </source>
</evidence>
<dbReference type="Gene3D" id="1.10.3730.20">
    <property type="match status" value="1"/>
</dbReference>
<evidence type="ECO:0000256" key="4">
    <source>
        <dbReference type="ARBA" id="ARBA00022989"/>
    </source>
</evidence>
<dbReference type="PANTHER" id="PTHR42920:SF11">
    <property type="entry name" value="INNER MEMBRANE PROTEIN YTFF"/>
    <property type="match status" value="1"/>
</dbReference>
<evidence type="ECO:0000313" key="9">
    <source>
        <dbReference type="Proteomes" id="UP000017881"/>
    </source>
</evidence>
<protein>
    <submittedName>
        <fullName evidence="8">Membrane protein</fullName>
    </submittedName>
</protein>
<gene>
    <name evidence="8" type="ORF">SPISAL_04985</name>
</gene>
<dbReference type="InterPro" id="IPR037185">
    <property type="entry name" value="EmrE-like"/>
</dbReference>
<dbReference type="RefSeq" id="WP_016353398.1">
    <property type="nucleotide sequence ID" value="NC_021291.1"/>
</dbReference>
<proteinExistence type="predicted"/>
<evidence type="ECO:0000256" key="3">
    <source>
        <dbReference type="ARBA" id="ARBA00022692"/>
    </source>
</evidence>
<dbReference type="Proteomes" id="UP000017881">
    <property type="component" value="Chromosome"/>
</dbReference>
<keyword evidence="5 6" id="KW-0472">Membrane</keyword>
<dbReference type="PATRIC" id="fig|1260251.3.peg.1007"/>
<comment type="subcellular location">
    <subcellularLocation>
        <location evidence="1">Cell membrane</location>
        <topology evidence="1">Multi-pass membrane protein</topology>
    </subcellularLocation>
</comment>
<accession>R4VFU3</accession>
<keyword evidence="3 6" id="KW-0812">Transmembrane</keyword>
<keyword evidence="2" id="KW-1003">Cell membrane</keyword>
<reference evidence="8 9" key="1">
    <citation type="journal article" date="2013" name="Genome Announc.">
        <title>Draft Genome of Spiribacter salinus M19-40, an Abundant Gammaproteobacterium in Aquatic Hypersaline Environments.</title>
        <authorList>
            <person name="Leon M.J."/>
            <person name="Ghai R."/>
            <person name="Fernandez A.B."/>
            <person name="Sanchez-Porro C."/>
            <person name="Rodriguez-Valera F."/>
            <person name="Ventosa A."/>
        </authorList>
    </citation>
    <scope>NUCLEOTIDE SEQUENCE [LARGE SCALE GENOMIC DNA]</scope>
    <source>
        <strain evidence="8">M19-40</strain>
    </source>
</reference>
<dbReference type="EMBL" id="CP005963">
    <property type="protein sequence ID" value="AGM41091.1"/>
    <property type="molecule type" value="Genomic_DNA"/>
</dbReference>
<keyword evidence="4 6" id="KW-1133">Transmembrane helix</keyword>
<feature type="transmembrane region" description="Helical" evidence="6">
    <location>
        <begin position="6"/>
        <end position="27"/>
    </location>
</feature>
<name>R4VFU3_9GAMM</name>
<keyword evidence="9" id="KW-1185">Reference proteome</keyword>
<dbReference type="InterPro" id="IPR051258">
    <property type="entry name" value="Diverse_Substrate_Transporter"/>
</dbReference>
<sequence>MTERSSTKLACAGLTATGFFWALNTVIGRGTVGEIPPVALAFWRWTLAFLTLQIGLGIPVIAPFFLAESALGGLHLPRFENLWIYLIIAIGPSLLAYQFWNNGVRRIGASRAALFLYLIPVFAAALGYFILDERLAVFHAAGGSLIFAGLLLATRTKSLRTSARSRCQIIQTRPISESISCIDQPA</sequence>
<feature type="transmembrane region" description="Helical" evidence="6">
    <location>
        <begin position="112"/>
        <end position="130"/>
    </location>
</feature>
<dbReference type="HOGENOM" id="CLU_1453564_0_0_6"/>
<dbReference type="GO" id="GO:0005886">
    <property type="term" value="C:plasma membrane"/>
    <property type="evidence" value="ECO:0007669"/>
    <property type="project" value="UniProtKB-SubCell"/>
</dbReference>
<feature type="transmembrane region" description="Helical" evidence="6">
    <location>
        <begin position="136"/>
        <end position="154"/>
    </location>
</feature>
<organism evidence="8 9">
    <name type="scientific">Spiribacter salinus M19-40</name>
    <dbReference type="NCBI Taxonomy" id="1260251"/>
    <lineage>
        <taxon>Bacteria</taxon>
        <taxon>Pseudomonadati</taxon>
        <taxon>Pseudomonadota</taxon>
        <taxon>Gammaproteobacteria</taxon>
        <taxon>Chromatiales</taxon>
        <taxon>Ectothiorhodospiraceae</taxon>
        <taxon>Spiribacter</taxon>
    </lineage>
</organism>
<evidence type="ECO:0000313" key="8">
    <source>
        <dbReference type="EMBL" id="AGM41091.1"/>
    </source>
</evidence>
<evidence type="ECO:0000256" key="6">
    <source>
        <dbReference type="SAM" id="Phobius"/>
    </source>
</evidence>
<dbReference type="AlphaFoldDB" id="R4VFU3"/>